<evidence type="ECO:0000256" key="1">
    <source>
        <dbReference type="SAM" id="MobiDB-lite"/>
    </source>
</evidence>
<accession>A0A0D6P7K6</accession>
<dbReference type="InterPro" id="IPR025161">
    <property type="entry name" value="IS402-like_dom"/>
</dbReference>
<keyword evidence="4" id="KW-1185">Reference proteome</keyword>
<organism evidence="3 4">
    <name type="scientific">Acidisphaera rubrifaciens HS-AP3</name>
    <dbReference type="NCBI Taxonomy" id="1231350"/>
    <lineage>
        <taxon>Bacteria</taxon>
        <taxon>Pseudomonadati</taxon>
        <taxon>Pseudomonadota</taxon>
        <taxon>Alphaproteobacteria</taxon>
        <taxon>Acetobacterales</taxon>
        <taxon>Acetobacteraceae</taxon>
        <taxon>Acidisphaera</taxon>
    </lineage>
</organism>
<dbReference type="Pfam" id="PF13340">
    <property type="entry name" value="DUF4096"/>
    <property type="match status" value="1"/>
</dbReference>
<dbReference type="NCBIfam" id="NF033580">
    <property type="entry name" value="transpos_IS5_3"/>
    <property type="match status" value="1"/>
</dbReference>
<evidence type="ECO:0000313" key="4">
    <source>
        <dbReference type="Proteomes" id="UP000032680"/>
    </source>
</evidence>
<dbReference type="Proteomes" id="UP000032680">
    <property type="component" value="Unassembled WGS sequence"/>
</dbReference>
<sequence>MPKHRRAYPTDLSDRQWAAIADLVPDALPGGRPRRAASRELVNAILYALRAGHAWRLLPHDFPPWQTVYYYPRRWQAEGVWVRINHAVLTADRERVGREASPSAAIIDSQSVRTGDQKGDRKATMRARRSRAGSVTT</sequence>
<dbReference type="AlphaFoldDB" id="A0A0D6P7K6"/>
<evidence type="ECO:0000259" key="2">
    <source>
        <dbReference type="Pfam" id="PF13340"/>
    </source>
</evidence>
<evidence type="ECO:0000313" key="3">
    <source>
        <dbReference type="EMBL" id="GAN77745.1"/>
    </source>
</evidence>
<dbReference type="EMBL" id="BANB01000438">
    <property type="protein sequence ID" value="GAN77745.1"/>
    <property type="molecule type" value="Genomic_DNA"/>
</dbReference>
<dbReference type="PANTHER" id="PTHR30007">
    <property type="entry name" value="PHP DOMAIN PROTEIN"/>
    <property type="match status" value="1"/>
</dbReference>
<feature type="region of interest" description="Disordered" evidence="1">
    <location>
        <begin position="95"/>
        <end position="137"/>
    </location>
</feature>
<dbReference type="PANTHER" id="PTHR30007:SF0">
    <property type="entry name" value="TRANSPOSASE"/>
    <property type="match status" value="1"/>
</dbReference>
<gene>
    <name evidence="3" type="ORF">Asru_0438_01</name>
</gene>
<comment type="caution">
    <text evidence="3">The sequence shown here is derived from an EMBL/GenBank/DDBJ whole genome shotgun (WGS) entry which is preliminary data.</text>
</comment>
<reference evidence="3 4" key="1">
    <citation type="submission" date="2012-11" db="EMBL/GenBank/DDBJ databases">
        <title>Whole genome sequence of Acidisphaera rubrifaciens HS-AP3.</title>
        <authorList>
            <person name="Azuma Y."/>
            <person name="Higashiura N."/>
            <person name="Hirakawa H."/>
            <person name="Matsushita K."/>
        </authorList>
    </citation>
    <scope>NUCLEOTIDE SEQUENCE [LARGE SCALE GENOMIC DNA]</scope>
    <source>
        <strain evidence="3 4">HS-AP3</strain>
    </source>
</reference>
<name>A0A0D6P7K6_9PROT</name>
<protein>
    <submittedName>
        <fullName evidence="3">Transposase</fullName>
    </submittedName>
</protein>
<proteinExistence type="predicted"/>
<feature type="domain" description="Insertion element IS402-like" evidence="2">
    <location>
        <begin position="12"/>
        <end position="84"/>
    </location>
</feature>